<comment type="caution">
    <text evidence="2">The sequence shown here is derived from an EMBL/GenBank/DDBJ whole genome shotgun (WGS) entry which is preliminary data.</text>
</comment>
<evidence type="ECO:0000313" key="2">
    <source>
        <dbReference type="EMBL" id="GLI91071.1"/>
    </source>
</evidence>
<dbReference type="RefSeq" id="WP_281799633.1">
    <property type="nucleotide sequence ID" value="NZ_BSEC01000001.1"/>
</dbReference>
<dbReference type="InterPro" id="IPR003489">
    <property type="entry name" value="RHF/RaiA"/>
</dbReference>
<dbReference type="Pfam" id="PF00313">
    <property type="entry name" value="CSD"/>
    <property type="match status" value="1"/>
</dbReference>
<dbReference type="SUPFAM" id="SSF69754">
    <property type="entry name" value="Ribosome binding protein Y (YfiA homologue)"/>
    <property type="match status" value="1"/>
</dbReference>
<keyword evidence="3" id="KW-1185">Reference proteome</keyword>
<dbReference type="GO" id="GO:0005829">
    <property type="term" value="C:cytosol"/>
    <property type="evidence" value="ECO:0007669"/>
    <property type="project" value="UniProtKB-ARBA"/>
</dbReference>
<dbReference type="InterPro" id="IPR011129">
    <property type="entry name" value="CSD"/>
</dbReference>
<dbReference type="GO" id="GO:0003676">
    <property type="term" value="F:nucleic acid binding"/>
    <property type="evidence" value="ECO:0007669"/>
    <property type="project" value="InterPro"/>
</dbReference>
<dbReference type="InterPro" id="IPR012340">
    <property type="entry name" value="NA-bd_OB-fold"/>
</dbReference>
<evidence type="ECO:0000259" key="1">
    <source>
        <dbReference type="PROSITE" id="PS51857"/>
    </source>
</evidence>
<gene>
    <name evidence="2" type="ORF">LMG27198_00630</name>
</gene>
<dbReference type="Gene3D" id="3.30.160.100">
    <property type="entry name" value="Ribosome hibernation promotion factor-like"/>
    <property type="match status" value="1"/>
</dbReference>
<dbReference type="SUPFAM" id="SSF50249">
    <property type="entry name" value="Nucleic acid-binding proteins"/>
    <property type="match status" value="1"/>
</dbReference>
<dbReference type="InterPro" id="IPR036567">
    <property type="entry name" value="RHF-like"/>
</dbReference>
<accession>A0A9W6LQ59</accession>
<dbReference type="PROSITE" id="PS51857">
    <property type="entry name" value="CSD_2"/>
    <property type="match status" value="1"/>
</dbReference>
<reference evidence="2" key="1">
    <citation type="journal article" date="2023" name="Int. J. Syst. Evol. Microbiol.">
        <title>Methylocystis iwaonis sp. nov., a type II methane-oxidizing bacterium from surface soil of a rice paddy field in Japan, and emended description of the genus Methylocystis (ex Whittenbury et al. 1970) Bowman et al. 1993.</title>
        <authorList>
            <person name="Kaise H."/>
            <person name="Sawadogo J.B."/>
            <person name="Alam M.S."/>
            <person name="Ueno C."/>
            <person name="Dianou D."/>
            <person name="Shinjo R."/>
            <person name="Asakawa S."/>
        </authorList>
    </citation>
    <scope>NUCLEOTIDE SEQUENCE</scope>
    <source>
        <strain evidence="2">LMG27198</strain>
    </source>
</reference>
<proteinExistence type="predicted"/>
<name>A0A9W6LQ59_9HYPH</name>
<dbReference type="Gene3D" id="2.40.50.140">
    <property type="entry name" value="Nucleic acid-binding proteins"/>
    <property type="match status" value="1"/>
</dbReference>
<evidence type="ECO:0000313" key="3">
    <source>
        <dbReference type="Proteomes" id="UP001144323"/>
    </source>
</evidence>
<protein>
    <recommendedName>
        <fullName evidence="1">CSD domain-containing protein</fullName>
    </recommendedName>
</protein>
<dbReference type="InterPro" id="IPR002059">
    <property type="entry name" value="CSP_DNA-bd"/>
</dbReference>
<dbReference type="AlphaFoldDB" id="A0A9W6LQ59"/>
<feature type="domain" description="CSD" evidence="1">
    <location>
        <begin position="117"/>
        <end position="181"/>
    </location>
</feature>
<dbReference type="Proteomes" id="UP001144323">
    <property type="component" value="Unassembled WGS sequence"/>
</dbReference>
<dbReference type="SMART" id="SM00357">
    <property type="entry name" value="CSP"/>
    <property type="match status" value="1"/>
</dbReference>
<dbReference type="EMBL" id="BSEC01000001">
    <property type="protein sequence ID" value="GLI91071.1"/>
    <property type="molecule type" value="Genomic_DNA"/>
</dbReference>
<dbReference type="Pfam" id="PF02482">
    <property type="entry name" value="Ribosomal_S30AE"/>
    <property type="match status" value="1"/>
</dbReference>
<organism evidence="2 3">
    <name type="scientific">Methylocystis echinoides</name>
    <dbReference type="NCBI Taxonomy" id="29468"/>
    <lineage>
        <taxon>Bacteria</taxon>
        <taxon>Pseudomonadati</taxon>
        <taxon>Pseudomonadota</taxon>
        <taxon>Alphaproteobacteria</taxon>
        <taxon>Hyphomicrobiales</taxon>
        <taxon>Methylocystaceae</taxon>
        <taxon>Methylocystis</taxon>
    </lineage>
</organism>
<sequence>MKTLPEIDFQGMAPRDDLRARIEEKIAHLEKLYGRMTACRVAVRGPGGHHRTGGHWDFSIRLALPDGREVDVTRAADPDERFQDAFFALGDAFRRADRQLEDAVRDMRGAVKHHDAALTGVVKSLSPADGFGLLESADGREIYFHRNSVTGPGFDSLALGERVAFLEEEGAKGPQARRVKPLREGAV</sequence>